<dbReference type="GO" id="GO:0032266">
    <property type="term" value="F:phosphatidylinositol-3-phosphate binding"/>
    <property type="evidence" value="ECO:0007669"/>
    <property type="project" value="TreeGrafter"/>
</dbReference>
<dbReference type="PANTHER" id="PTHR46624">
    <property type="entry name" value="AGAP002036-PA"/>
    <property type="match status" value="1"/>
</dbReference>
<dbReference type="PROSITE" id="PS50178">
    <property type="entry name" value="ZF_FYVE"/>
    <property type="match status" value="1"/>
</dbReference>
<dbReference type="Gene3D" id="3.30.40.10">
    <property type="entry name" value="Zinc/RING finger domain, C3HC4 (zinc finger)"/>
    <property type="match status" value="1"/>
</dbReference>
<comment type="caution">
    <text evidence="7">The sequence shown here is derived from an EMBL/GenBank/DDBJ whole genome shotgun (WGS) entry which is preliminary data.</text>
</comment>
<evidence type="ECO:0000313" key="8">
    <source>
        <dbReference type="Proteomes" id="UP001151699"/>
    </source>
</evidence>
<dbReference type="PANTHER" id="PTHR46624:SF4">
    <property type="entry name" value="FYVE-TYPE DOMAIN-CONTAINING PROTEIN"/>
    <property type="match status" value="1"/>
</dbReference>
<evidence type="ECO:0000256" key="2">
    <source>
        <dbReference type="ARBA" id="ARBA00022771"/>
    </source>
</evidence>
<dbReference type="InterPro" id="IPR013083">
    <property type="entry name" value="Znf_RING/FYVE/PHD"/>
</dbReference>
<evidence type="ECO:0000313" key="7">
    <source>
        <dbReference type="EMBL" id="KAJ6635745.1"/>
    </source>
</evidence>
<evidence type="ECO:0000256" key="3">
    <source>
        <dbReference type="ARBA" id="ARBA00022833"/>
    </source>
</evidence>
<feature type="domain" description="FYVE-type" evidence="6">
    <location>
        <begin position="678"/>
        <end position="733"/>
    </location>
</feature>
<evidence type="ECO:0000256" key="5">
    <source>
        <dbReference type="SAM" id="MobiDB-lite"/>
    </source>
</evidence>
<organism evidence="7 8">
    <name type="scientific">Pseudolycoriella hygida</name>
    <dbReference type="NCBI Taxonomy" id="35572"/>
    <lineage>
        <taxon>Eukaryota</taxon>
        <taxon>Metazoa</taxon>
        <taxon>Ecdysozoa</taxon>
        <taxon>Arthropoda</taxon>
        <taxon>Hexapoda</taxon>
        <taxon>Insecta</taxon>
        <taxon>Pterygota</taxon>
        <taxon>Neoptera</taxon>
        <taxon>Endopterygota</taxon>
        <taxon>Diptera</taxon>
        <taxon>Nematocera</taxon>
        <taxon>Sciaroidea</taxon>
        <taxon>Sciaridae</taxon>
        <taxon>Pseudolycoriella</taxon>
    </lineage>
</organism>
<proteinExistence type="predicted"/>
<reference evidence="7" key="1">
    <citation type="submission" date="2022-07" db="EMBL/GenBank/DDBJ databases">
        <authorList>
            <person name="Trinca V."/>
            <person name="Uliana J.V.C."/>
            <person name="Torres T.T."/>
            <person name="Ward R.J."/>
            <person name="Monesi N."/>
        </authorList>
    </citation>
    <scope>NUCLEOTIDE SEQUENCE</scope>
    <source>
        <strain evidence="7">HSMRA1968</strain>
        <tissue evidence="7">Whole embryos</tissue>
    </source>
</reference>
<dbReference type="InterPro" id="IPR027417">
    <property type="entry name" value="P-loop_NTPase"/>
</dbReference>
<dbReference type="GO" id="GO:0043325">
    <property type="term" value="F:phosphatidylinositol-3,4-bisphosphate binding"/>
    <property type="evidence" value="ECO:0007669"/>
    <property type="project" value="TreeGrafter"/>
</dbReference>
<protein>
    <submittedName>
        <fullName evidence="7">Zinc finger FYVE domain-containing protein 1</fullName>
    </submittedName>
</protein>
<dbReference type="InterPro" id="IPR000306">
    <property type="entry name" value="Znf_FYVE"/>
</dbReference>
<dbReference type="GO" id="GO:0005811">
    <property type="term" value="C:lipid droplet"/>
    <property type="evidence" value="ECO:0007669"/>
    <property type="project" value="TreeGrafter"/>
</dbReference>
<keyword evidence="8" id="KW-1185">Reference proteome</keyword>
<dbReference type="Pfam" id="PF01363">
    <property type="entry name" value="FYVE"/>
    <property type="match status" value="1"/>
</dbReference>
<evidence type="ECO:0000256" key="4">
    <source>
        <dbReference type="PROSITE-ProRule" id="PRU00091"/>
    </source>
</evidence>
<dbReference type="InterPro" id="IPR042427">
    <property type="entry name" value="ZFYV1"/>
</dbReference>
<keyword evidence="3" id="KW-0862">Zinc</keyword>
<dbReference type="OrthoDB" id="68108at2759"/>
<dbReference type="Gene3D" id="3.40.50.300">
    <property type="entry name" value="P-loop containing nucleotide triphosphate hydrolases"/>
    <property type="match status" value="1"/>
</dbReference>
<dbReference type="Proteomes" id="UP001151699">
    <property type="component" value="Chromosome C"/>
</dbReference>
<sequence length="836" mass="94849">MSGERDFITFCEEILKNKTVEQNEGNKNEDSNRNGARDSTLLKKLLAMKYHDGKDMNELFRKFDEDLNELKAMGADLNDEKAIKYLLLSLPKSYNNFVAAVECLDHLDLPLEFVKKRLWDEYIKRKEILRLREPASLNAAYEINQQGNTEEDDEVNSDVQLDLNNYNYCNVLSRKDSIESARWNLFGSDLDDAIQTDILGDALSDSADDPSPQTNTSYIFQRPPEKLNTSPDEMKSINMHYQKSFLLMDSTESLCVPTGEIFCKKLGCGPEARIKVVSIFGNTGDGKSHTMNNLFFDDATEEVFRTSQTQESCTMGVWAAYQPAKGVLCLDTEGLLGSTADEDIRMRMLMKLMAISDICIYRTKSERLHNDMFKFLGIASEAFCNYFSTALQSLELPGSAQTLGPAIIIFHETTNTKVVEACGDKCAEDILRERFAAESYSIDAFSSIKYGIIAVDNELRNTTVRSRRHPEVVFTALEAINNKFSGRISRDTIIKFPEQYFTCGAHCESCELRCVRSMGHVIEGKEHHNSENCSYRYQYQNRVYLCKQCLKNGRKVIVTLTTQTTNDTLWYGLAKYAWSGSVIECPNCGVIYKSRKYWYGNELPEDQAVGTEIIHVWKNEKTTSDGPTHSAQIALDGMNYLSETVTRLSAQPLKAVTDFVADRTAPSYWRPNCDIIICFACKTNFERNNLRKHHCRGCGEGFCNQCSSNKMPVPSRGWMEDVRVCDACKNILLSNRDACPGSDDYVTDDQDVRLRRYGEVFLNTFSTVRAVLDYPIDYIKDSARPSYWVPDSEAPNCSICKLMFGTAEEFSKKTDQNYSTTSRADDLFQKEDGVVT</sequence>
<feature type="region of interest" description="Disordered" evidence="5">
    <location>
        <begin position="202"/>
        <end position="228"/>
    </location>
</feature>
<gene>
    <name evidence="7" type="primary">ZFYVE1</name>
    <name evidence="7" type="ORF">Bhyg_14331</name>
</gene>
<dbReference type="SMART" id="SM00064">
    <property type="entry name" value="FYVE"/>
    <property type="match status" value="1"/>
</dbReference>
<dbReference type="GO" id="GO:0140042">
    <property type="term" value="P:lipid droplet formation"/>
    <property type="evidence" value="ECO:0007669"/>
    <property type="project" value="TreeGrafter"/>
</dbReference>
<dbReference type="GO" id="GO:0005547">
    <property type="term" value="F:phosphatidylinositol-3,4,5-trisphosphate binding"/>
    <property type="evidence" value="ECO:0007669"/>
    <property type="project" value="TreeGrafter"/>
</dbReference>
<dbReference type="InterPro" id="IPR017455">
    <property type="entry name" value="Znf_FYVE-rel"/>
</dbReference>
<evidence type="ECO:0000256" key="1">
    <source>
        <dbReference type="ARBA" id="ARBA00022723"/>
    </source>
</evidence>
<dbReference type="AlphaFoldDB" id="A0A9Q0MRD9"/>
<evidence type="ECO:0000259" key="6">
    <source>
        <dbReference type="PROSITE" id="PS50178"/>
    </source>
</evidence>
<accession>A0A9Q0MRD9</accession>
<dbReference type="SUPFAM" id="SSF52540">
    <property type="entry name" value="P-loop containing nucleoside triphosphate hydrolases"/>
    <property type="match status" value="1"/>
</dbReference>
<keyword evidence="1" id="KW-0479">Metal-binding</keyword>
<dbReference type="InterPro" id="IPR011011">
    <property type="entry name" value="Znf_FYVE_PHD"/>
</dbReference>
<dbReference type="GO" id="GO:0005545">
    <property type="term" value="F:1-phosphatidylinositol binding"/>
    <property type="evidence" value="ECO:0007669"/>
    <property type="project" value="TreeGrafter"/>
</dbReference>
<dbReference type="GO" id="GO:0008270">
    <property type="term" value="F:zinc ion binding"/>
    <property type="evidence" value="ECO:0007669"/>
    <property type="project" value="UniProtKB-KW"/>
</dbReference>
<name>A0A9Q0MRD9_9DIPT</name>
<dbReference type="SUPFAM" id="SSF57903">
    <property type="entry name" value="FYVE/PHD zinc finger"/>
    <property type="match status" value="1"/>
</dbReference>
<dbReference type="EMBL" id="WJQU01000004">
    <property type="protein sequence ID" value="KAJ6635745.1"/>
    <property type="molecule type" value="Genomic_DNA"/>
</dbReference>
<keyword evidence="2 4" id="KW-0863">Zinc-finger</keyword>
<feature type="compositionally biased region" description="Low complexity" evidence="5">
    <location>
        <begin position="202"/>
        <end position="212"/>
    </location>
</feature>
<dbReference type="Pfam" id="PF14223">
    <property type="entry name" value="Retrotran_gag_2"/>
    <property type="match status" value="1"/>
</dbReference>